<evidence type="ECO:0000256" key="7">
    <source>
        <dbReference type="RuleBase" id="RU003322"/>
    </source>
</evidence>
<comment type="caution">
    <text evidence="9">The sequence shown here is derived from an EMBL/GenBank/DDBJ whole genome shotgun (WGS) entry which is preliminary data.</text>
</comment>
<dbReference type="InterPro" id="IPR043129">
    <property type="entry name" value="ATPase_NBD"/>
</dbReference>
<keyword evidence="5" id="KW-0346">Stress response</keyword>
<accession>A0A7W2EC64</accession>
<dbReference type="PRINTS" id="PR00301">
    <property type="entry name" value="HEATSHOCK70"/>
</dbReference>
<dbReference type="FunFam" id="3.30.420.40:FF:000071">
    <property type="entry name" value="Molecular chaperone DnaK"/>
    <property type="match status" value="1"/>
</dbReference>
<dbReference type="Gene3D" id="3.90.640.10">
    <property type="entry name" value="Actin, Chain A, domain 4"/>
    <property type="match status" value="1"/>
</dbReference>
<dbReference type="Gene3D" id="2.60.34.10">
    <property type="entry name" value="Substrate Binding Domain Of DNAk, Chain A, domain 1"/>
    <property type="match status" value="1"/>
</dbReference>
<dbReference type="SUPFAM" id="SSF53067">
    <property type="entry name" value="Actin-like ATPase domain"/>
    <property type="match status" value="2"/>
</dbReference>
<keyword evidence="10" id="KW-1185">Reference proteome</keyword>
<sequence length="540" mass="59059">MADNKKVFGIDLGTTYSAVAHVDEYGVAQVIENEDGQPTTPSVVYFEDDSSFVVGQEAKNGQKLYPDDTVSLIKRNMGDRITLNFHGNDYTPESISALILRQLVEVAQEMEDEDTNAVVITVPAYFGTVQKQATKDAGEIAGLDVRGIIAEPVAAALSAGFEPGEHQTIFVYDLGGGTMDCTVMELNENGVEVLATDGDRRLGGADWDAELLNMVAAKFMLETGLTEDPTFDDEFYQDLLSNVEQAKISLSRKKKAKIRCSYRNEASAMIEVTREEFEERTRDKVEQTLRIVDRTLEKAREKRPNLEIEKYLLVGGSSKMPMIPAALEERYGWELTPTEYDLAVAKGAAIYGQGEMDFAVDNEEGTESTDAAPEPSSKHFVLGGSAGGAATTQTITNVLPKSVGVLFFDPKRQEEYVGHILHAGESLPAEGTTQARTVQDGTTSLRFRIFEQLGEVESRDLEANEEISPEGGALLDNLPHLPAHSEVNLIMSVDADGIVTLQGHEPKSNQFFRLEAQVSALDKEEVAAAKQQVGLMMRGD</sequence>
<dbReference type="GO" id="GO:0005524">
    <property type="term" value="F:ATP binding"/>
    <property type="evidence" value="ECO:0007669"/>
    <property type="project" value="UniProtKB-KW"/>
</dbReference>
<feature type="coiled-coil region" evidence="8">
    <location>
        <begin position="282"/>
        <end position="309"/>
    </location>
</feature>
<dbReference type="Proteomes" id="UP000523682">
    <property type="component" value="Unassembled WGS sequence"/>
</dbReference>
<protein>
    <submittedName>
        <fullName evidence="9">Hsp70 family protein</fullName>
    </submittedName>
</protein>
<evidence type="ECO:0000256" key="8">
    <source>
        <dbReference type="SAM" id="Coils"/>
    </source>
</evidence>
<dbReference type="PANTHER" id="PTHR19375">
    <property type="entry name" value="HEAT SHOCK PROTEIN 70KDA"/>
    <property type="match status" value="1"/>
</dbReference>
<organism evidence="9 10">
    <name type="scientific">Corynebacterium haemomassiliense</name>
    <dbReference type="NCBI Taxonomy" id="2754726"/>
    <lineage>
        <taxon>Bacteria</taxon>
        <taxon>Bacillati</taxon>
        <taxon>Actinomycetota</taxon>
        <taxon>Actinomycetes</taxon>
        <taxon>Mycobacteriales</taxon>
        <taxon>Corynebacteriaceae</taxon>
        <taxon>Corynebacterium</taxon>
    </lineage>
</organism>
<dbReference type="InterPro" id="IPR029047">
    <property type="entry name" value="HSP70_peptide-bd_sf"/>
</dbReference>
<keyword evidence="8" id="KW-0175">Coiled coil</keyword>
<comment type="similarity">
    <text evidence="1 7">Belongs to the heat shock protein 70 family.</text>
</comment>
<evidence type="ECO:0000256" key="3">
    <source>
        <dbReference type="ARBA" id="ARBA00022741"/>
    </source>
</evidence>
<dbReference type="SUPFAM" id="SSF100920">
    <property type="entry name" value="Heat shock protein 70kD (HSP70), peptide-binding domain"/>
    <property type="match status" value="1"/>
</dbReference>
<keyword evidence="4 7" id="KW-0067">ATP-binding</keyword>
<dbReference type="GO" id="GO:0140662">
    <property type="term" value="F:ATP-dependent protein folding chaperone"/>
    <property type="evidence" value="ECO:0007669"/>
    <property type="project" value="InterPro"/>
</dbReference>
<keyword evidence="3 7" id="KW-0547">Nucleotide-binding</keyword>
<dbReference type="InterPro" id="IPR013126">
    <property type="entry name" value="Hsp_70_fam"/>
</dbReference>
<dbReference type="AlphaFoldDB" id="A0A7W2EC64"/>
<evidence type="ECO:0000256" key="4">
    <source>
        <dbReference type="ARBA" id="ARBA00022840"/>
    </source>
</evidence>
<dbReference type="EMBL" id="JACDTZ010000001">
    <property type="protein sequence ID" value="MBA5244902.1"/>
    <property type="molecule type" value="Genomic_DNA"/>
</dbReference>
<evidence type="ECO:0000256" key="2">
    <source>
        <dbReference type="ARBA" id="ARBA00022553"/>
    </source>
</evidence>
<keyword evidence="2" id="KW-0597">Phosphoprotein</keyword>
<evidence type="ECO:0000256" key="5">
    <source>
        <dbReference type="ARBA" id="ARBA00023016"/>
    </source>
</evidence>
<dbReference type="InterPro" id="IPR018181">
    <property type="entry name" value="Heat_shock_70_CS"/>
</dbReference>
<evidence type="ECO:0000313" key="10">
    <source>
        <dbReference type="Proteomes" id="UP000523682"/>
    </source>
</evidence>
<dbReference type="PROSITE" id="PS00297">
    <property type="entry name" value="HSP70_1"/>
    <property type="match status" value="1"/>
</dbReference>
<dbReference type="CDD" id="cd24029">
    <property type="entry name" value="ASKHA_NBD_HSP70_DnaK_HscA_HscC"/>
    <property type="match status" value="1"/>
</dbReference>
<evidence type="ECO:0000256" key="6">
    <source>
        <dbReference type="ARBA" id="ARBA00023186"/>
    </source>
</evidence>
<dbReference type="PROSITE" id="PS00329">
    <property type="entry name" value="HSP70_2"/>
    <property type="match status" value="1"/>
</dbReference>
<dbReference type="Pfam" id="PF00012">
    <property type="entry name" value="HSP70"/>
    <property type="match status" value="2"/>
</dbReference>
<evidence type="ECO:0000313" key="9">
    <source>
        <dbReference type="EMBL" id="MBA5244902.1"/>
    </source>
</evidence>
<gene>
    <name evidence="9" type="ORF">H0193_08810</name>
</gene>
<dbReference type="RefSeq" id="WP_181889454.1">
    <property type="nucleotide sequence ID" value="NZ_CP170998.1"/>
</dbReference>
<proteinExistence type="inferred from homology"/>
<dbReference type="PROSITE" id="PS01036">
    <property type="entry name" value="HSP70_3"/>
    <property type="match status" value="1"/>
</dbReference>
<reference evidence="9 10" key="1">
    <citation type="submission" date="2020-07" db="EMBL/GenBank/DDBJ databases">
        <title>Draft genome and description of Corynebacterium haemomassiliense strain Marseile-Q3615 sp. nov.</title>
        <authorList>
            <person name="Boxberger M."/>
            <person name="La Scola B."/>
        </authorList>
    </citation>
    <scope>NUCLEOTIDE SEQUENCE [LARGE SCALE GENOMIC DNA]</scope>
    <source>
        <strain evidence="9 10">Marseille-Q3615</strain>
    </source>
</reference>
<keyword evidence="6" id="KW-0143">Chaperone</keyword>
<name>A0A7W2EC64_9CORY</name>
<evidence type="ECO:0000256" key="1">
    <source>
        <dbReference type="ARBA" id="ARBA00007381"/>
    </source>
</evidence>
<dbReference type="Gene3D" id="3.30.420.40">
    <property type="match status" value="2"/>
</dbReference>